<feature type="compositionally biased region" description="Polar residues" evidence="2">
    <location>
        <begin position="388"/>
        <end position="408"/>
    </location>
</feature>
<dbReference type="SUPFAM" id="SSF51197">
    <property type="entry name" value="Clavaminate synthase-like"/>
    <property type="match status" value="1"/>
</dbReference>
<dbReference type="InterPro" id="IPR003347">
    <property type="entry name" value="JmjC_dom"/>
</dbReference>
<accession>A0AAW1I5K8</accession>
<evidence type="ECO:0000313" key="5">
    <source>
        <dbReference type="Proteomes" id="UP001443914"/>
    </source>
</evidence>
<dbReference type="Gene3D" id="2.60.120.650">
    <property type="entry name" value="Cupin"/>
    <property type="match status" value="1"/>
</dbReference>
<dbReference type="InterPro" id="IPR041667">
    <property type="entry name" value="Cupin_8"/>
</dbReference>
<dbReference type="Pfam" id="PF13621">
    <property type="entry name" value="Cupin_8"/>
    <property type="match status" value="1"/>
</dbReference>
<dbReference type="Proteomes" id="UP001443914">
    <property type="component" value="Unassembled WGS sequence"/>
</dbReference>
<sequence>MEETLRIKEFNEEISSHQFESQFEPLNIPLVFKGCVKEWKAFECWNPSNGGFDYLQERVGNAVVEVMLSKCAPVFYGDIKSHERVPVPFSSFIGLCKKGLSKDQQHDCSELDPLKSTEEDTNILSSFTNSREQVYLAQFPIFDREKGESMQLDILQEDLKTPSFLESKTLSSINLWMNNAQSRSSTHYDPHHNLLCVVAGCKQVVLWPPSSGPLLYPMPIYGEASNHSSVTLDSPDLSRHPRFVHACESSQKVVLQAGDALFIPEGWYHQVDSDELTIAVNLWWQSNLMSSMLEHMDAYYLRRIMRRLVDKEMIQMLPRTYVAGSGRMEGSTCEPSGKGNADCQGNAMHAQHKKNLNMDVKLHDLGPQARQGLRELVSLVHDGLNAGDQQQQCTSPGDSGITTNGSCQKRTRTKSNILEGASEQDQCTSTTDSRVTPNKVSKTLNNIYCLEDDPIANVIWQLEPLALQTVFLAMVHNFPRTLEALILHLLSPVGAEVVTRKFDELDQQMTDEERSSFYQRFYSVFDDQFAAMDAILNGKESFARQAFKNVLQQYVGVTVDSVEDQIISCRGVL</sequence>
<feature type="region of interest" description="Disordered" evidence="2">
    <location>
        <begin position="388"/>
        <end position="436"/>
    </location>
</feature>
<protein>
    <recommendedName>
        <fullName evidence="3">JmjC domain-containing protein</fullName>
    </recommendedName>
</protein>
<evidence type="ECO:0000256" key="1">
    <source>
        <dbReference type="ARBA" id="ARBA00006801"/>
    </source>
</evidence>
<dbReference type="AlphaFoldDB" id="A0AAW1I5K8"/>
<name>A0AAW1I5K8_SAPOF</name>
<dbReference type="PANTHER" id="PTHR12461:SF102">
    <property type="entry name" value="LYSINE-SPECIFIC DEMETHYLASE JMJ31"/>
    <property type="match status" value="1"/>
</dbReference>
<dbReference type="SMART" id="SM00558">
    <property type="entry name" value="JmjC"/>
    <property type="match status" value="1"/>
</dbReference>
<feature type="compositionally biased region" description="Polar residues" evidence="2">
    <location>
        <begin position="423"/>
        <end position="436"/>
    </location>
</feature>
<dbReference type="EMBL" id="JBDFQZ010000010">
    <property type="protein sequence ID" value="KAK9684846.1"/>
    <property type="molecule type" value="Genomic_DNA"/>
</dbReference>
<organism evidence="4 5">
    <name type="scientific">Saponaria officinalis</name>
    <name type="common">Common soapwort</name>
    <name type="synonym">Lychnis saponaria</name>
    <dbReference type="NCBI Taxonomy" id="3572"/>
    <lineage>
        <taxon>Eukaryota</taxon>
        <taxon>Viridiplantae</taxon>
        <taxon>Streptophyta</taxon>
        <taxon>Embryophyta</taxon>
        <taxon>Tracheophyta</taxon>
        <taxon>Spermatophyta</taxon>
        <taxon>Magnoliopsida</taxon>
        <taxon>eudicotyledons</taxon>
        <taxon>Gunneridae</taxon>
        <taxon>Pentapetalae</taxon>
        <taxon>Caryophyllales</taxon>
        <taxon>Caryophyllaceae</taxon>
        <taxon>Caryophylleae</taxon>
        <taxon>Saponaria</taxon>
    </lineage>
</organism>
<feature type="domain" description="JmjC" evidence="3">
    <location>
        <begin position="150"/>
        <end position="299"/>
    </location>
</feature>
<dbReference type="PROSITE" id="PS51184">
    <property type="entry name" value="JMJC"/>
    <property type="match status" value="1"/>
</dbReference>
<dbReference type="CDD" id="cd02208">
    <property type="entry name" value="cupin_RmlC-like"/>
    <property type="match status" value="1"/>
</dbReference>
<evidence type="ECO:0000256" key="2">
    <source>
        <dbReference type="SAM" id="MobiDB-lite"/>
    </source>
</evidence>
<evidence type="ECO:0000313" key="4">
    <source>
        <dbReference type="EMBL" id="KAK9684846.1"/>
    </source>
</evidence>
<evidence type="ECO:0000259" key="3">
    <source>
        <dbReference type="PROSITE" id="PS51184"/>
    </source>
</evidence>
<comment type="similarity">
    <text evidence="1">Belongs to the JARID1 histone demethylase family.</text>
</comment>
<proteinExistence type="inferred from homology"/>
<keyword evidence="5" id="KW-1185">Reference proteome</keyword>
<dbReference type="PANTHER" id="PTHR12461">
    <property type="entry name" value="HYPOXIA-INDUCIBLE FACTOR 1 ALPHA INHIBITOR-RELATED"/>
    <property type="match status" value="1"/>
</dbReference>
<reference evidence="4" key="1">
    <citation type="submission" date="2024-03" db="EMBL/GenBank/DDBJ databases">
        <title>WGS assembly of Saponaria officinalis var. Norfolk2.</title>
        <authorList>
            <person name="Jenkins J."/>
            <person name="Shu S."/>
            <person name="Grimwood J."/>
            <person name="Barry K."/>
            <person name="Goodstein D."/>
            <person name="Schmutz J."/>
            <person name="Leebens-Mack J."/>
            <person name="Osbourn A."/>
        </authorList>
    </citation>
    <scope>NUCLEOTIDE SEQUENCE [LARGE SCALE GENOMIC DNA]</scope>
    <source>
        <strain evidence="4">JIC</strain>
    </source>
</reference>
<comment type="caution">
    <text evidence="4">The sequence shown here is derived from an EMBL/GenBank/DDBJ whole genome shotgun (WGS) entry which is preliminary data.</text>
</comment>
<gene>
    <name evidence="4" type="ORF">RND81_10G236600</name>
</gene>